<feature type="region of interest" description="Disordered" evidence="1">
    <location>
        <begin position="30"/>
        <end position="51"/>
    </location>
</feature>
<dbReference type="eggNOG" id="COG3170">
    <property type="taxonomic scope" value="Bacteria"/>
</dbReference>
<dbReference type="OrthoDB" id="513138at2"/>
<dbReference type="KEGG" id="cyn:Cyan7425_0374"/>
<accession>B8HSW9</accession>
<dbReference type="EMBL" id="CP001344">
    <property type="protein sequence ID" value="ACL42766.1"/>
    <property type="molecule type" value="Genomic_DNA"/>
</dbReference>
<dbReference type="AlphaFoldDB" id="B8HSW9"/>
<protein>
    <submittedName>
        <fullName evidence="2">Uncharacterized protein</fullName>
    </submittedName>
</protein>
<sequence length="160" mass="16900">MILKLASILLGTAMITGLIVPLLPANADQLTMPSPNPTQPQRLAQQPPASTYRPGFWQPTARINPKQAWQLQVINQGNSSVQYGLSTGENATLAPGQSKTLNNLDLPADLLIYSTAANTALKYTVTTQGNTAIVNVREAAKGTAGNGSLVINPSGAIYIY</sequence>
<proteinExistence type="predicted"/>
<evidence type="ECO:0000313" key="2">
    <source>
        <dbReference type="EMBL" id="ACL42766.1"/>
    </source>
</evidence>
<name>B8HSW9_CYAP4</name>
<gene>
    <name evidence="2" type="ordered locus">Cyan7425_0374</name>
</gene>
<dbReference type="STRING" id="395961.Cyan7425_0374"/>
<reference evidence="2" key="1">
    <citation type="submission" date="2009-01" db="EMBL/GenBank/DDBJ databases">
        <title>Complete sequence of chromosome Cyanothece sp. PCC 7425.</title>
        <authorList>
            <consortium name="US DOE Joint Genome Institute"/>
            <person name="Lucas S."/>
            <person name="Copeland A."/>
            <person name="Lapidus A."/>
            <person name="Glavina del Rio T."/>
            <person name="Dalin E."/>
            <person name="Tice H."/>
            <person name="Bruce D."/>
            <person name="Goodwin L."/>
            <person name="Pitluck S."/>
            <person name="Sims D."/>
            <person name="Meineke L."/>
            <person name="Brettin T."/>
            <person name="Detter J.C."/>
            <person name="Han C."/>
            <person name="Larimer F."/>
            <person name="Land M."/>
            <person name="Hauser L."/>
            <person name="Kyrpides N."/>
            <person name="Ovchinnikova G."/>
            <person name="Liberton M."/>
            <person name="Stoeckel J."/>
            <person name="Banerjee A."/>
            <person name="Singh A."/>
            <person name="Page L."/>
            <person name="Sato H."/>
            <person name="Zhao L."/>
            <person name="Sherman L."/>
            <person name="Pakrasi H."/>
            <person name="Richardson P."/>
        </authorList>
    </citation>
    <scope>NUCLEOTIDE SEQUENCE</scope>
    <source>
        <strain evidence="2">PCC 7425</strain>
    </source>
</reference>
<dbReference type="HOGENOM" id="CLU_139651_0_0_3"/>
<evidence type="ECO:0000256" key="1">
    <source>
        <dbReference type="SAM" id="MobiDB-lite"/>
    </source>
</evidence>
<feature type="compositionally biased region" description="Polar residues" evidence="1">
    <location>
        <begin position="30"/>
        <end position="49"/>
    </location>
</feature>
<organism evidence="2">
    <name type="scientific">Cyanothece sp. (strain PCC 7425 / ATCC 29141)</name>
    <dbReference type="NCBI Taxonomy" id="395961"/>
    <lineage>
        <taxon>Bacteria</taxon>
        <taxon>Bacillati</taxon>
        <taxon>Cyanobacteriota</taxon>
        <taxon>Cyanophyceae</taxon>
        <taxon>Gomontiellales</taxon>
        <taxon>Cyanothecaceae</taxon>
        <taxon>Cyanothece</taxon>
    </lineage>
</organism>